<dbReference type="Pfam" id="PF02797">
    <property type="entry name" value="Chal_sti_synt_C"/>
    <property type="match status" value="1"/>
</dbReference>
<protein>
    <submittedName>
        <fullName evidence="3">Bisdemethoxycurcumin synthase-like</fullName>
    </submittedName>
</protein>
<keyword evidence="4" id="KW-1185">Reference proteome</keyword>
<dbReference type="GO" id="GO:0030639">
    <property type="term" value="P:polyketide biosynthetic process"/>
    <property type="evidence" value="ECO:0007669"/>
    <property type="project" value="TreeGrafter"/>
</dbReference>
<accession>A0A3L6PL25</accession>
<dbReference type="PANTHER" id="PTHR11877:SF74">
    <property type="entry name" value="TYPE III POLYKETIDE SYNTHASE B"/>
    <property type="match status" value="1"/>
</dbReference>
<reference evidence="4" key="1">
    <citation type="journal article" date="2019" name="Nat. Commun.">
        <title>The genome of broomcorn millet.</title>
        <authorList>
            <person name="Zou C."/>
            <person name="Miki D."/>
            <person name="Li D."/>
            <person name="Tang Q."/>
            <person name="Xiao L."/>
            <person name="Rajput S."/>
            <person name="Deng P."/>
            <person name="Jia W."/>
            <person name="Huang R."/>
            <person name="Zhang M."/>
            <person name="Sun Y."/>
            <person name="Hu J."/>
            <person name="Fu X."/>
            <person name="Schnable P.S."/>
            <person name="Li F."/>
            <person name="Zhang H."/>
            <person name="Feng B."/>
            <person name="Zhu X."/>
            <person name="Liu R."/>
            <person name="Schnable J.C."/>
            <person name="Zhu J.-K."/>
            <person name="Zhang H."/>
        </authorList>
    </citation>
    <scope>NUCLEOTIDE SEQUENCE [LARGE SCALE GENOMIC DNA]</scope>
</reference>
<gene>
    <name evidence="3" type="ORF">C2845_PM18G08570</name>
</gene>
<dbReference type="InterPro" id="IPR016039">
    <property type="entry name" value="Thiolase-like"/>
</dbReference>
<organism evidence="3 4">
    <name type="scientific">Panicum miliaceum</name>
    <name type="common">Proso millet</name>
    <name type="synonym">Broomcorn millet</name>
    <dbReference type="NCBI Taxonomy" id="4540"/>
    <lineage>
        <taxon>Eukaryota</taxon>
        <taxon>Viridiplantae</taxon>
        <taxon>Streptophyta</taxon>
        <taxon>Embryophyta</taxon>
        <taxon>Tracheophyta</taxon>
        <taxon>Spermatophyta</taxon>
        <taxon>Magnoliopsida</taxon>
        <taxon>Liliopsida</taxon>
        <taxon>Poales</taxon>
        <taxon>Poaceae</taxon>
        <taxon>PACMAD clade</taxon>
        <taxon>Panicoideae</taxon>
        <taxon>Panicodae</taxon>
        <taxon>Paniceae</taxon>
        <taxon>Panicinae</taxon>
        <taxon>Panicum</taxon>
        <taxon>Panicum sect. Panicum</taxon>
    </lineage>
</organism>
<dbReference type="Proteomes" id="UP000275267">
    <property type="component" value="Unassembled WGS sequence"/>
</dbReference>
<dbReference type="GO" id="GO:0016747">
    <property type="term" value="F:acyltransferase activity, transferring groups other than amino-acyl groups"/>
    <property type="evidence" value="ECO:0007669"/>
    <property type="project" value="InterPro"/>
</dbReference>
<sequence length="112" mass="11664">MPGLLRQLIEQYLVEAVAPLGLGGGWNDLFWAVHPGGPAILDSVEAALALAPGKLAQDGKMSGVSVIFVLDELRRRRGELAGGFGVKLGLGPGFTVETMVLRAASGAKRKAL</sequence>
<evidence type="ECO:0000313" key="4">
    <source>
        <dbReference type="Proteomes" id="UP000275267"/>
    </source>
</evidence>
<dbReference type="InterPro" id="IPR012328">
    <property type="entry name" value="Chalcone/stilbene_synt_C"/>
</dbReference>
<dbReference type="OrthoDB" id="1500228at2759"/>
<dbReference type="AlphaFoldDB" id="A0A3L6PL25"/>
<dbReference type="PANTHER" id="PTHR11877">
    <property type="entry name" value="HYDROXYMETHYLGLUTARYL-COA SYNTHASE"/>
    <property type="match status" value="1"/>
</dbReference>
<evidence type="ECO:0000313" key="3">
    <source>
        <dbReference type="EMBL" id="RLM58315.1"/>
    </source>
</evidence>
<name>A0A3L6PL25_PANMI</name>
<feature type="domain" description="Chalcone/stilbene synthase C-terminal" evidence="2">
    <location>
        <begin position="2"/>
        <end position="103"/>
    </location>
</feature>
<dbReference type="Gene3D" id="3.40.47.10">
    <property type="match status" value="1"/>
</dbReference>
<evidence type="ECO:0000259" key="2">
    <source>
        <dbReference type="Pfam" id="PF02797"/>
    </source>
</evidence>
<comment type="similarity">
    <text evidence="1">Belongs to the thiolase-like superfamily. Chalcone/stilbene synthases family.</text>
</comment>
<proteinExistence type="inferred from homology"/>
<comment type="caution">
    <text evidence="3">The sequence shown here is derived from an EMBL/GenBank/DDBJ whole genome shotgun (WGS) entry which is preliminary data.</text>
</comment>
<dbReference type="EMBL" id="PQIB02000017">
    <property type="protein sequence ID" value="RLM58315.1"/>
    <property type="molecule type" value="Genomic_DNA"/>
</dbReference>
<dbReference type="SUPFAM" id="SSF53901">
    <property type="entry name" value="Thiolase-like"/>
    <property type="match status" value="1"/>
</dbReference>
<evidence type="ECO:0000256" key="1">
    <source>
        <dbReference type="ARBA" id="ARBA00005531"/>
    </source>
</evidence>
<dbReference type="InterPro" id="IPR011141">
    <property type="entry name" value="Polyketide_synthase_type-III"/>
</dbReference>
<dbReference type="STRING" id="4540.A0A3L6PL25"/>